<dbReference type="Proteomes" id="UP000198287">
    <property type="component" value="Unassembled WGS sequence"/>
</dbReference>
<proteinExistence type="predicted"/>
<feature type="transmembrane region" description="Helical" evidence="1">
    <location>
        <begin position="363"/>
        <end position="385"/>
    </location>
</feature>
<feature type="transmembrane region" description="Helical" evidence="1">
    <location>
        <begin position="653"/>
        <end position="671"/>
    </location>
</feature>
<keyword evidence="3" id="KW-1185">Reference proteome</keyword>
<accession>A0A226DXT7</accession>
<comment type="caution">
    <text evidence="2">The sequence shown here is derived from an EMBL/GenBank/DDBJ whole genome shotgun (WGS) entry which is preliminary data.</text>
</comment>
<dbReference type="EMBL" id="LNIX01000010">
    <property type="protein sequence ID" value="OXA49614.1"/>
    <property type="molecule type" value="Genomic_DNA"/>
</dbReference>
<evidence type="ECO:0000313" key="3">
    <source>
        <dbReference type="Proteomes" id="UP000198287"/>
    </source>
</evidence>
<gene>
    <name evidence="2" type="ORF">Fcan01_16066</name>
</gene>
<keyword evidence="1" id="KW-0812">Transmembrane</keyword>
<organism evidence="2 3">
    <name type="scientific">Folsomia candida</name>
    <name type="common">Springtail</name>
    <dbReference type="NCBI Taxonomy" id="158441"/>
    <lineage>
        <taxon>Eukaryota</taxon>
        <taxon>Metazoa</taxon>
        <taxon>Ecdysozoa</taxon>
        <taxon>Arthropoda</taxon>
        <taxon>Hexapoda</taxon>
        <taxon>Collembola</taxon>
        <taxon>Entomobryomorpha</taxon>
        <taxon>Isotomoidea</taxon>
        <taxon>Isotomidae</taxon>
        <taxon>Proisotominae</taxon>
        <taxon>Folsomia</taxon>
    </lineage>
</organism>
<sequence>MTQTTQILSIFSKCFVILYQTSPPVWDHGLSDIPQIFIHNSLPRYTHQQFNKDAIFFAKNEIKYRIEKLTNFQCIAEIEHGWFPFRTNVFYEPQIGFVLPPRNNDFEADELSFNNPFKTYLFRFRLLLTHQVETYNDPKLWTDWISSQSNWGLGDMSMAHRIIIEIRAEKQTLKVWLVCKFCHPKYFTLVPFYNFLTFSHINKAFSYLDAIGNQISWDLKDNARWYEDLTGGAQNFRIESPDCFEIRKYNHQRCVTMEFILLKAVISSISTYYNVTIHDKINPAGKNVNYSYSYPLLQPFSCRKPYHCRLIKVEANVPTLQFFGWLGKFSIYKEDGFEFLTCDGIKQSREAINFAGYIDAFDIWTWTLLGIIILGTPLIIAGIRISPCTVFRHERYDFVVLPYVKLLLEQGDPWLTNPSRTRFIYPLVTTWMLISIVISNAYKGENITHLTSPNQPKLVETYQDLLERGYVIYSKAFSADAVYYLTLLGPLKTSCQFTEIGVAMGDLPNTLITFYKKLSKIIRLPPNISELIKGRSNSSYVDEIANCNKTVLALRSDQIEEYYLLMKTRKISRGTVVVGKEKLLKTSGGFILKDWTSSKVLVAFSALVHSGICSEWLDNLKFNSLLPLRKLAARVDQGKLTWTGIGIENNVVTIFYLLVIMSTIATTLFYVECKMNSWKYRYHMVRMITVNYWWSCFRRLPNLVASMKPFLVIFRRPRNIEGIISQNFQWRHVKCHPCLARFNWWHRPQICCKL</sequence>
<evidence type="ECO:0000256" key="1">
    <source>
        <dbReference type="SAM" id="Phobius"/>
    </source>
</evidence>
<keyword evidence="1" id="KW-0472">Membrane</keyword>
<reference evidence="2 3" key="1">
    <citation type="submission" date="2015-12" db="EMBL/GenBank/DDBJ databases">
        <title>The genome of Folsomia candida.</title>
        <authorList>
            <person name="Faddeeva A."/>
            <person name="Derks M.F."/>
            <person name="Anvar Y."/>
            <person name="Smit S."/>
            <person name="Van Straalen N."/>
            <person name="Roelofs D."/>
        </authorList>
    </citation>
    <scope>NUCLEOTIDE SEQUENCE [LARGE SCALE GENOMIC DNA]</scope>
    <source>
        <strain evidence="2 3">VU population</strain>
        <tissue evidence="2">Whole body</tissue>
    </source>
</reference>
<evidence type="ECO:0000313" key="2">
    <source>
        <dbReference type="EMBL" id="OXA49614.1"/>
    </source>
</evidence>
<keyword evidence="1" id="KW-1133">Transmembrane helix</keyword>
<dbReference type="AlphaFoldDB" id="A0A226DXT7"/>
<feature type="transmembrane region" description="Helical" evidence="1">
    <location>
        <begin position="423"/>
        <end position="442"/>
    </location>
</feature>
<name>A0A226DXT7_FOLCA</name>
<protein>
    <submittedName>
        <fullName evidence="2">Uncharacterized protein</fullName>
    </submittedName>
</protein>